<evidence type="ECO:0000256" key="1">
    <source>
        <dbReference type="SAM" id="SignalP"/>
    </source>
</evidence>
<comment type="caution">
    <text evidence="2">The sequence shown here is derived from an EMBL/GenBank/DDBJ whole genome shotgun (WGS) entry which is preliminary data.</text>
</comment>
<sequence length="138" mass="15694">MNCTSGCLIGLFTMACIYLSMANDDEDTTTELNKFCRNRNDCPEFGYWCNRNMTCQCVGLYIPNPAKTKCIGGVGQKCLYDDDCIERAYCEKQTKCKCKKKFHPTDDGLVCVRNEGASWRYPSFLKILAISLLFMKIS</sequence>
<evidence type="ECO:0000313" key="2">
    <source>
        <dbReference type="EMBL" id="KAK9881929.1"/>
    </source>
</evidence>
<evidence type="ECO:0000313" key="3">
    <source>
        <dbReference type="Proteomes" id="UP001431783"/>
    </source>
</evidence>
<dbReference type="Proteomes" id="UP001431783">
    <property type="component" value="Unassembled WGS sequence"/>
</dbReference>
<keyword evidence="3" id="KW-1185">Reference proteome</keyword>
<feature type="signal peptide" evidence="1">
    <location>
        <begin position="1"/>
        <end position="22"/>
    </location>
</feature>
<feature type="chain" id="PRO_5043486455" evidence="1">
    <location>
        <begin position="23"/>
        <end position="138"/>
    </location>
</feature>
<name>A0AAW1UFX9_9CUCU</name>
<proteinExistence type="predicted"/>
<organism evidence="2 3">
    <name type="scientific">Henosepilachna vigintioctopunctata</name>
    <dbReference type="NCBI Taxonomy" id="420089"/>
    <lineage>
        <taxon>Eukaryota</taxon>
        <taxon>Metazoa</taxon>
        <taxon>Ecdysozoa</taxon>
        <taxon>Arthropoda</taxon>
        <taxon>Hexapoda</taxon>
        <taxon>Insecta</taxon>
        <taxon>Pterygota</taxon>
        <taxon>Neoptera</taxon>
        <taxon>Endopterygota</taxon>
        <taxon>Coleoptera</taxon>
        <taxon>Polyphaga</taxon>
        <taxon>Cucujiformia</taxon>
        <taxon>Coccinelloidea</taxon>
        <taxon>Coccinellidae</taxon>
        <taxon>Epilachninae</taxon>
        <taxon>Epilachnini</taxon>
        <taxon>Henosepilachna</taxon>
    </lineage>
</organism>
<gene>
    <name evidence="2" type="ORF">WA026_018124</name>
</gene>
<protein>
    <submittedName>
        <fullName evidence="2">Uncharacterized protein</fullName>
    </submittedName>
</protein>
<reference evidence="2 3" key="1">
    <citation type="submission" date="2023-03" db="EMBL/GenBank/DDBJ databases">
        <title>Genome insight into feeding habits of ladybird beetles.</title>
        <authorList>
            <person name="Li H.-S."/>
            <person name="Huang Y.-H."/>
            <person name="Pang H."/>
        </authorList>
    </citation>
    <scope>NUCLEOTIDE SEQUENCE [LARGE SCALE GENOMIC DNA]</scope>
    <source>
        <strain evidence="2">SYSU_2023b</strain>
        <tissue evidence="2">Whole body</tissue>
    </source>
</reference>
<dbReference type="EMBL" id="JARQZJ010000071">
    <property type="protein sequence ID" value="KAK9881929.1"/>
    <property type="molecule type" value="Genomic_DNA"/>
</dbReference>
<keyword evidence="1" id="KW-0732">Signal</keyword>
<dbReference type="AlphaFoldDB" id="A0AAW1UFX9"/>
<accession>A0AAW1UFX9</accession>